<dbReference type="RefSeq" id="WP_174881065.1">
    <property type="nucleotide sequence ID" value="NZ_CADEPK010000301.1"/>
</dbReference>
<keyword evidence="2" id="KW-1185">Reference proteome</keyword>
<proteinExistence type="predicted"/>
<gene>
    <name evidence="1" type="ORF">J2S02_004098</name>
</gene>
<comment type="caution">
    <text evidence="1">The sequence shown here is derived from an EMBL/GenBank/DDBJ whole genome shotgun (WGS) entry which is preliminary data.</text>
</comment>
<evidence type="ECO:0000313" key="1">
    <source>
        <dbReference type="EMBL" id="MDQ0227751.1"/>
    </source>
</evidence>
<protein>
    <submittedName>
        <fullName evidence="1">Uncharacterized protein</fullName>
    </submittedName>
</protein>
<dbReference type="EMBL" id="JAUSTZ010000011">
    <property type="protein sequence ID" value="MDQ0227751.1"/>
    <property type="molecule type" value="Genomic_DNA"/>
</dbReference>
<reference evidence="1 2" key="1">
    <citation type="submission" date="2023-07" db="EMBL/GenBank/DDBJ databases">
        <title>Genomic Encyclopedia of Type Strains, Phase IV (KMG-IV): sequencing the most valuable type-strain genomes for metagenomic binning, comparative biology and taxonomic classification.</title>
        <authorList>
            <person name="Goeker M."/>
        </authorList>
    </citation>
    <scope>NUCLEOTIDE SEQUENCE [LARGE SCALE GENOMIC DNA]</scope>
    <source>
        <strain evidence="1 2">DSM 17723</strain>
    </source>
</reference>
<accession>A0ABT9Z7G0</accession>
<organism evidence="1 2">
    <name type="scientific">Metabacillus niabensis</name>
    <dbReference type="NCBI Taxonomy" id="324854"/>
    <lineage>
        <taxon>Bacteria</taxon>
        <taxon>Bacillati</taxon>
        <taxon>Bacillota</taxon>
        <taxon>Bacilli</taxon>
        <taxon>Bacillales</taxon>
        <taxon>Bacillaceae</taxon>
        <taxon>Metabacillus</taxon>
    </lineage>
</organism>
<evidence type="ECO:0000313" key="2">
    <source>
        <dbReference type="Proteomes" id="UP001232245"/>
    </source>
</evidence>
<dbReference type="Proteomes" id="UP001232245">
    <property type="component" value="Unassembled WGS sequence"/>
</dbReference>
<name>A0ABT9Z7G0_9BACI</name>
<sequence length="85" mass="9677">MEITPQEEAMIKAFRETNLPPLFVLIRVKNEIANDVVNIDESKRNEMVNALEGYISSLWKDYHEGKKSEPSALIDKSVLNEDITG</sequence>